<dbReference type="WBParaSite" id="EVEC_0000091801-mRNA-1">
    <property type="protein sequence ID" value="EVEC_0000091801-mRNA-1"/>
    <property type="gene ID" value="EVEC_0000091801"/>
</dbReference>
<keyword evidence="2" id="KW-1185">Reference proteome</keyword>
<gene>
    <name evidence="1" type="ORF">EVEC_LOCUS640</name>
</gene>
<organism evidence="3">
    <name type="scientific">Enterobius vermicularis</name>
    <name type="common">Human pinworm</name>
    <dbReference type="NCBI Taxonomy" id="51028"/>
    <lineage>
        <taxon>Eukaryota</taxon>
        <taxon>Metazoa</taxon>
        <taxon>Ecdysozoa</taxon>
        <taxon>Nematoda</taxon>
        <taxon>Chromadorea</taxon>
        <taxon>Rhabditida</taxon>
        <taxon>Spirurina</taxon>
        <taxon>Oxyuridomorpha</taxon>
        <taxon>Oxyuroidea</taxon>
        <taxon>Oxyuridae</taxon>
        <taxon>Enterobius</taxon>
    </lineage>
</organism>
<proteinExistence type="predicted"/>
<dbReference type="EMBL" id="UXUI01001776">
    <property type="protein sequence ID" value="VDD85497.1"/>
    <property type="molecule type" value="Genomic_DNA"/>
</dbReference>
<evidence type="ECO:0000313" key="2">
    <source>
        <dbReference type="Proteomes" id="UP000274131"/>
    </source>
</evidence>
<accession>A0A0N4UU75</accession>
<protein>
    <submittedName>
        <fullName evidence="3">Ovule protein</fullName>
    </submittedName>
</protein>
<reference evidence="1 2" key="2">
    <citation type="submission" date="2018-10" db="EMBL/GenBank/DDBJ databases">
        <authorList>
            <consortium name="Pathogen Informatics"/>
        </authorList>
    </citation>
    <scope>NUCLEOTIDE SEQUENCE [LARGE SCALE GENOMIC DNA]</scope>
</reference>
<dbReference type="AlphaFoldDB" id="A0A0N4UU75"/>
<name>A0A0N4UU75_ENTVE</name>
<reference evidence="3" key="1">
    <citation type="submission" date="2017-02" db="UniProtKB">
        <authorList>
            <consortium name="WormBaseParasite"/>
        </authorList>
    </citation>
    <scope>IDENTIFICATION</scope>
</reference>
<evidence type="ECO:0000313" key="1">
    <source>
        <dbReference type="EMBL" id="VDD85497.1"/>
    </source>
</evidence>
<dbReference type="Proteomes" id="UP000274131">
    <property type="component" value="Unassembled WGS sequence"/>
</dbReference>
<evidence type="ECO:0000313" key="3">
    <source>
        <dbReference type="WBParaSite" id="EVEC_0000091801-mRNA-1"/>
    </source>
</evidence>
<sequence>MLRDVRYSPSADCGEHKGYCLCFMCPVLYVCPVLVPCLCSVSMESPAVAYGYSGAISTLCVLDIDDDGLCFMFYVV</sequence>